<comment type="caution">
    <text evidence="3">The sequence shown here is derived from an EMBL/GenBank/DDBJ whole genome shotgun (WGS) entry which is preliminary data.</text>
</comment>
<dbReference type="Pfam" id="PF00551">
    <property type="entry name" value="Formyl_trans_N"/>
    <property type="match status" value="1"/>
</dbReference>
<dbReference type="Proteomes" id="UP000539265">
    <property type="component" value="Unassembled WGS sequence"/>
</dbReference>
<evidence type="ECO:0000313" key="3">
    <source>
        <dbReference type="EMBL" id="MBB3059164.1"/>
    </source>
</evidence>
<dbReference type="PANTHER" id="PTHR11138">
    <property type="entry name" value="METHIONYL-TRNA FORMYLTRANSFERASE"/>
    <property type="match status" value="1"/>
</dbReference>
<reference evidence="3" key="1">
    <citation type="submission" date="2020-08" db="EMBL/GenBank/DDBJ databases">
        <title>Genomic Encyclopedia of Type Strains, Phase III (KMG-III): the genomes of soil and plant-associated and newly described type strains.</title>
        <authorList>
            <person name="Whitman W."/>
        </authorList>
    </citation>
    <scope>NUCLEOTIDE SEQUENCE [LARGE SCALE GENOMIC DNA]</scope>
    <source>
        <strain evidence="3">CECT 8628</strain>
    </source>
</reference>
<feature type="domain" description="Formyl transferase N-terminal" evidence="1">
    <location>
        <begin position="56"/>
        <end position="161"/>
    </location>
</feature>
<gene>
    <name evidence="3" type="ORF">FHS11_005625</name>
</gene>
<dbReference type="SUPFAM" id="SSF53328">
    <property type="entry name" value="Formyltransferase"/>
    <property type="match status" value="1"/>
</dbReference>
<feature type="domain" description="Formyl transferase C-terminal" evidence="2">
    <location>
        <begin position="203"/>
        <end position="289"/>
    </location>
</feature>
<organism evidence="3 4">
    <name type="scientific">Mucilaginibacter gotjawali</name>
    <dbReference type="NCBI Taxonomy" id="1550579"/>
    <lineage>
        <taxon>Bacteria</taxon>
        <taxon>Pseudomonadati</taxon>
        <taxon>Bacteroidota</taxon>
        <taxon>Sphingobacteriia</taxon>
        <taxon>Sphingobacteriales</taxon>
        <taxon>Sphingobacteriaceae</taxon>
        <taxon>Mucilaginibacter</taxon>
    </lineage>
</organism>
<accession>A0A839SPM3</accession>
<dbReference type="RefSeq" id="WP_183476444.1">
    <property type="nucleotide sequence ID" value="NZ_JACHWX010000035.1"/>
</dbReference>
<dbReference type="InterPro" id="IPR002376">
    <property type="entry name" value="Formyl_transf_N"/>
</dbReference>
<evidence type="ECO:0000259" key="1">
    <source>
        <dbReference type="Pfam" id="PF00551"/>
    </source>
</evidence>
<dbReference type="InterPro" id="IPR011034">
    <property type="entry name" value="Formyl_transferase-like_C_sf"/>
</dbReference>
<protein>
    <submittedName>
        <fullName evidence="3">Methionyl-tRNA formyltransferase</fullName>
        <ecNumber evidence="3">2.1.2.9</ecNumber>
    </submittedName>
</protein>
<keyword evidence="3" id="KW-0808">Transferase</keyword>
<evidence type="ECO:0000259" key="2">
    <source>
        <dbReference type="Pfam" id="PF02911"/>
    </source>
</evidence>
<dbReference type="EC" id="2.1.2.9" evidence="3"/>
<keyword evidence="4" id="KW-1185">Reference proteome</keyword>
<dbReference type="InterPro" id="IPR005793">
    <property type="entry name" value="Formyl_trans_C"/>
</dbReference>
<evidence type="ECO:0000313" key="4">
    <source>
        <dbReference type="Proteomes" id="UP000539265"/>
    </source>
</evidence>
<dbReference type="EMBL" id="JACHWX010000035">
    <property type="protein sequence ID" value="MBB3059164.1"/>
    <property type="molecule type" value="Genomic_DNA"/>
</dbReference>
<sequence>MKIILLSGSIYAIPSLHFLAGQNMIEAVVSVGDVNKYNMQLEQTSKHINIPFVRLNKDQLLTDFKTLLLETSPDLVLVFGLGCKVPSELFTIPKKGFYNVHFSLLPAYRGHSPVFWQLKNGETTGGVTIHKINEKFDDGPILAQKTVTIFPGDSYGIFSARLGIESTMLIGNAMMELNTQGEVFLTEQDKEKITYAPAPSLGDLKIHWETQTAKEIECLVNAGNPDYGGAVALLRGQPIHILEVNMALLNNPNPGGVAPGTIVHSDPNYGVFVACKNSEYLRLNVLQSHEGILSGFKLAGMGVMPGEKFDTVPETADFTTI</sequence>
<dbReference type="Pfam" id="PF02911">
    <property type="entry name" value="Formyl_trans_C"/>
    <property type="match status" value="1"/>
</dbReference>
<proteinExistence type="predicted"/>
<dbReference type="InterPro" id="IPR036477">
    <property type="entry name" value="Formyl_transf_N_sf"/>
</dbReference>
<dbReference type="SUPFAM" id="SSF50486">
    <property type="entry name" value="FMT C-terminal domain-like"/>
    <property type="match status" value="1"/>
</dbReference>
<name>A0A839SPM3_9SPHI</name>
<dbReference type="PANTHER" id="PTHR11138:SF5">
    <property type="entry name" value="METHIONYL-TRNA FORMYLTRANSFERASE, MITOCHONDRIAL"/>
    <property type="match status" value="1"/>
</dbReference>
<dbReference type="Gene3D" id="3.40.50.12230">
    <property type="match status" value="1"/>
</dbReference>
<dbReference type="GO" id="GO:0005829">
    <property type="term" value="C:cytosol"/>
    <property type="evidence" value="ECO:0007669"/>
    <property type="project" value="TreeGrafter"/>
</dbReference>
<dbReference type="GO" id="GO:0004479">
    <property type="term" value="F:methionyl-tRNA formyltransferase activity"/>
    <property type="evidence" value="ECO:0007669"/>
    <property type="project" value="UniProtKB-EC"/>
</dbReference>
<dbReference type="AlphaFoldDB" id="A0A839SPM3"/>